<dbReference type="SUPFAM" id="SSF56747">
    <property type="entry name" value="Prim-pol domain"/>
    <property type="match status" value="1"/>
</dbReference>
<dbReference type="PANTHER" id="PTHR35372">
    <property type="entry name" value="ATP BINDING PROTEIN-RELATED"/>
    <property type="match status" value="1"/>
</dbReference>
<dbReference type="SMART" id="SM00943">
    <property type="entry name" value="Prim-Pol"/>
    <property type="match status" value="1"/>
</dbReference>
<evidence type="ECO:0000313" key="6">
    <source>
        <dbReference type="EMBL" id="MSS84989.1"/>
    </source>
</evidence>
<dbReference type="SUPFAM" id="SSF52540">
    <property type="entry name" value="P-loop containing nucleoside triphosphate hydrolases"/>
    <property type="match status" value="1"/>
</dbReference>
<dbReference type="Pfam" id="PF08706">
    <property type="entry name" value="D5_N"/>
    <property type="match status" value="1"/>
</dbReference>
<reference evidence="6 7" key="1">
    <citation type="submission" date="2019-08" db="EMBL/GenBank/DDBJ databases">
        <title>In-depth cultivation of the pig gut microbiome towards novel bacterial diversity and tailored functional studies.</title>
        <authorList>
            <person name="Wylensek D."/>
            <person name="Hitch T.C.A."/>
            <person name="Clavel T."/>
        </authorList>
    </citation>
    <scope>NUCLEOTIDE SEQUENCE [LARGE SCALE GENOMIC DNA]</scope>
    <source>
        <strain evidence="6 7">WB03_NA08</strain>
    </source>
</reference>
<organism evidence="6 7">
    <name type="scientific">Scrofimicrobium canadense</name>
    <dbReference type="NCBI Taxonomy" id="2652290"/>
    <lineage>
        <taxon>Bacteria</taxon>
        <taxon>Bacillati</taxon>
        <taxon>Actinomycetota</taxon>
        <taxon>Actinomycetes</taxon>
        <taxon>Actinomycetales</taxon>
        <taxon>Actinomycetaceae</taxon>
        <taxon>Scrofimicrobium</taxon>
    </lineage>
</organism>
<dbReference type="InterPro" id="IPR045455">
    <property type="entry name" value="NrS-1_pol-like_helicase"/>
</dbReference>
<dbReference type="InterPro" id="IPR006500">
    <property type="entry name" value="Helicase_put_C_phage/plasmid"/>
</dbReference>
<protein>
    <submittedName>
        <fullName evidence="6">DNA primase</fullName>
    </submittedName>
</protein>
<dbReference type="Proteomes" id="UP000470875">
    <property type="component" value="Unassembled WGS sequence"/>
</dbReference>
<dbReference type="PROSITE" id="PS51206">
    <property type="entry name" value="SF3_HELICASE_1"/>
    <property type="match status" value="1"/>
</dbReference>
<sequence length="820" mass="89460">MNPILAAALALTNAGVSIVPTLPGGEKKPAMPWKPYTQKRPTLEQVTQWYTQNPHWGIAAISGQVSGNLIMVELEGRAAGEFAALKELAHDSGIGTLWDKATAGWFEASPTGGLHWFVRSTEPVPGNQKLARAADKLVLAETRGENGYTIVAPTGPEHHTLNRPWTLLAGGPRTIPVLTPEELTDFLTLFRTLDQTPPPPAATGGPISPFPVTTSPGGRLKPGDDYENKVGWAEILTPHGWVVAFQRGQTIYWRRPGKNTGMSATTGNATDRDRLYVFTTSTEFEAETPYTKFGAYALLNHAGDHAAAAKQLASEGYGESLADVVIDLPKAPTTQPTDAGNGVDGQLATVIDIDDHPRVKHSGQLHEAANGKYLVDAYGDRIRYITDRDRWLHWNGHTWETTGRGAAPIKQLAVTALEALPAVSKEEQRFRLKSLGSAGISNTLTLAATDPRIAIQQSDLDSHPGELNTPGGIVDLHTGRLLRSDPTKLHTRSTLITPDWQMPTPRWNTFLAETFTGHQGLDTYVQQLAGYAATGYVRTQILPFLYGAGANGKSVLADVLMRLLHDYAEPAPANFLMMTQTQHPTEIARLQGARMVVASEVPEGGKFDEVKVKQLTGGDTLTARYMHGDFFTFQPTHKLWLLGNHQPKVSAGGYSFWRRLRQIPFTNIVPENKRDLALADKLINQEGPGILAWIINGAVNYLTHGLNEPTEVLEATKAYERDEDALQRFVDDRLIIGGGNLVRVARKTMRHEYTAWCKLEGVTPASANAFTRELALRFNIGTTKSNGAHFYTGVTLLADEDTPEEDPRPGSFGDLGGGVF</sequence>
<dbReference type="InterPro" id="IPR051620">
    <property type="entry name" value="ORF904-like_C"/>
</dbReference>
<feature type="region of interest" description="Disordered" evidence="4">
    <location>
        <begin position="197"/>
        <end position="220"/>
    </location>
</feature>
<dbReference type="Gene3D" id="3.30.720.160">
    <property type="entry name" value="Bifunctional DNA primase/polymerase, N-terminal"/>
    <property type="match status" value="1"/>
</dbReference>
<dbReference type="SMART" id="SM00885">
    <property type="entry name" value="D5_N"/>
    <property type="match status" value="1"/>
</dbReference>
<feature type="region of interest" description="Disordered" evidence="4">
    <location>
        <begin position="800"/>
        <end position="820"/>
    </location>
</feature>
<comment type="caution">
    <text evidence="6">The sequence shown here is derived from an EMBL/GenBank/DDBJ whole genome shotgun (WGS) entry which is preliminary data.</text>
</comment>
<dbReference type="AlphaFoldDB" id="A0A6N7VT86"/>
<dbReference type="Gene3D" id="3.40.50.300">
    <property type="entry name" value="P-loop containing nucleotide triphosphate hydrolases"/>
    <property type="match status" value="1"/>
</dbReference>
<dbReference type="GO" id="GO:0005524">
    <property type="term" value="F:ATP binding"/>
    <property type="evidence" value="ECO:0007669"/>
    <property type="project" value="UniProtKB-KW"/>
</dbReference>
<evidence type="ECO:0000256" key="2">
    <source>
        <dbReference type="ARBA" id="ARBA00022801"/>
    </source>
</evidence>
<dbReference type="RefSeq" id="WP_154545842.1">
    <property type="nucleotide sequence ID" value="NZ_VULO01000011.1"/>
</dbReference>
<evidence type="ECO:0000313" key="7">
    <source>
        <dbReference type="Proteomes" id="UP000470875"/>
    </source>
</evidence>
<name>A0A6N7VT86_9ACTO</name>
<dbReference type="Pfam" id="PF09250">
    <property type="entry name" value="Prim-Pol"/>
    <property type="match status" value="1"/>
</dbReference>
<dbReference type="EMBL" id="VULO01000011">
    <property type="protein sequence ID" value="MSS84989.1"/>
    <property type="molecule type" value="Genomic_DNA"/>
</dbReference>
<dbReference type="NCBIfam" id="TIGR01613">
    <property type="entry name" value="primase_Cterm"/>
    <property type="match status" value="1"/>
</dbReference>
<evidence type="ECO:0000256" key="1">
    <source>
        <dbReference type="ARBA" id="ARBA00022741"/>
    </source>
</evidence>
<proteinExistence type="predicted"/>
<dbReference type="Pfam" id="PF19263">
    <property type="entry name" value="DUF5906"/>
    <property type="match status" value="1"/>
</dbReference>
<feature type="domain" description="SF3 helicase" evidence="5">
    <location>
        <begin position="520"/>
        <end position="678"/>
    </location>
</feature>
<evidence type="ECO:0000259" key="5">
    <source>
        <dbReference type="PROSITE" id="PS51206"/>
    </source>
</evidence>
<dbReference type="InterPro" id="IPR014015">
    <property type="entry name" value="Helicase_SF3_DNA-vir"/>
</dbReference>
<accession>A0A6N7VT86</accession>
<dbReference type="InterPro" id="IPR014818">
    <property type="entry name" value="Phage/plasmid_primase_P4_C"/>
</dbReference>
<keyword evidence="3" id="KW-0067">ATP-binding</keyword>
<keyword evidence="2" id="KW-0378">Hydrolase</keyword>
<evidence type="ECO:0000256" key="3">
    <source>
        <dbReference type="ARBA" id="ARBA00022840"/>
    </source>
</evidence>
<dbReference type="GO" id="GO:0016787">
    <property type="term" value="F:hydrolase activity"/>
    <property type="evidence" value="ECO:0007669"/>
    <property type="project" value="UniProtKB-KW"/>
</dbReference>
<dbReference type="PANTHER" id="PTHR35372:SF2">
    <property type="entry name" value="SF3 HELICASE DOMAIN-CONTAINING PROTEIN"/>
    <property type="match status" value="1"/>
</dbReference>
<evidence type="ECO:0000256" key="4">
    <source>
        <dbReference type="SAM" id="MobiDB-lite"/>
    </source>
</evidence>
<keyword evidence="1" id="KW-0547">Nucleotide-binding</keyword>
<keyword evidence="7" id="KW-1185">Reference proteome</keyword>
<dbReference type="InterPro" id="IPR015330">
    <property type="entry name" value="DNA_primase/pol_bifunc_N"/>
</dbReference>
<dbReference type="InterPro" id="IPR027417">
    <property type="entry name" value="P-loop_NTPase"/>
</dbReference>
<gene>
    <name evidence="6" type="ORF">FYJ24_09475</name>
</gene>